<gene>
    <name evidence="1" type="ORF">HMP0015_2339</name>
</gene>
<dbReference type="Proteomes" id="UP000003085">
    <property type="component" value="Unassembled WGS sequence"/>
</dbReference>
<dbReference type="HOGENOM" id="CLU_3148342_0_0_6"/>
<sequence>MNYRIDFINTAYCFFCIDSTHPYCYIEPIPKIDEIIAISIVLRGQKKE</sequence>
<evidence type="ECO:0000313" key="1">
    <source>
        <dbReference type="EMBL" id="EFF82181.1"/>
    </source>
</evidence>
<dbReference type="EMBL" id="ADMT01000186">
    <property type="protein sequence ID" value="EFF82181.1"/>
    <property type="molecule type" value="Genomic_DNA"/>
</dbReference>
<accession>D4XRJ7</accession>
<reference evidence="2" key="1">
    <citation type="submission" date="2010-03" db="EMBL/GenBank/DDBJ databases">
        <title>Complete sequence of Mobiluncus curtisii ATCC 43063.</title>
        <authorList>
            <person name="Muzny D."/>
            <person name="Qin X."/>
            <person name="Deng J."/>
            <person name="Jiang H."/>
            <person name="Liu Y."/>
            <person name="Qu J."/>
            <person name="Song X.-Z."/>
            <person name="Zhang L."/>
            <person name="Thornton R."/>
            <person name="Coyle M."/>
            <person name="Francisco L."/>
            <person name="Jackson L."/>
            <person name="Javaid M."/>
            <person name="Korchina V."/>
            <person name="Kovar C."/>
            <person name="Mata R."/>
            <person name="Mathew T."/>
            <person name="Ngo R."/>
            <person name="Nguyen L."/>
            <person name="Nguyen N."/>
            <person name="Okwuonu G."/>
            <person name="Ongeri F."/>
            <person name="Pham C."/>
            <person name="Simmons D."/>
            <person name="Wilczek-Boney K."/>
            <person name="Hale W."/>
            <person name="Jakkamsetti A."/>
            <person name="Pham P."/>
            <person name="Ruth R."/>
            <person name="San Lucas F."/>
            <person name="Warren J."/>
            <person name="Zhang J."/>
            <person name="Zhao Z."/>
            <person name="Zhou C."/>
            <person name="Zhu D."/>
            <person name="Lee S."/>
            <person name="Bess C."/>
            <person name="Blankenburg K."/>
            <person name="Forbes L."/>
            <person name="Fu Q."/>
            <person name="Gubbala S."/>
            <person name="Hirani K."/>
            <person name="Jayaseelan J.C."/>
            <person name="Lara F."/>
            <person name="Munidasa M."/>
            <person name="Palculict T."/>
            <person name="Patil S."/>
            <person name="Pu L.-L."/>
            <person name="Saada N."/>
            <person name="Tang L."/>
            <person name="Weissenberger G."/>
            <person name="Zhu Y."/>
            <person name="Hemphill L."/>
            <person name="Shang Y."/>
            <person name="Youmans B."/>
            <person name="Ayvaz T."/>
            <person name="Ross M."/>
            <person name="Santibanez J."/>
            <person name="Aqrawi P."/>
            <person name="Gross S."/>
            <person name="Joshi V."/>
            <person name="Fowler G."/>
            <person name="Nazareth L."/>
            <person name="Reid J."/>
            <person name="Worley K."/>
            <person name="Petrosino J."/>
            <person name="Highlander S."/>
            <person name="Gibbs R."/>
            <person name="Gibbs R."/>
        </authorList>
    </citation>
    <scope>NUCLEOTIDE SEQUENCE [LARGE SCALE GENOMIC DNA]</scope>
    <source>
        <strain evidence="2">ATCC 19194</strain>
    </source>
</reference>
<proteinExistence type="predicted"/>
<comment type="caution">
    <text evidence="1">The sequence shown here is derived from an EMBL/GenBank/DDBJ whole genome shotgun (WGS) entry which is preliminary data.</text>
</comment>
<dbReference type="AlphaFoldDB" id="D4XRJ7"/>
<evidence type="ECO:0000313" key="2">
    <source>
        <dbReference type="Proteomes" id="UP000003085"/>
    </source>
</evidence>
<protein>
    <submittedName>
        <fullName evidence="1">Uncharacterized protein</fullName>
    </submittedName>
</protein>
<organism evidence="1 2">
    <name type="scientific">Acinetobacter haemolyticus ATCC 19194</name>
    <dbReference type="NCBI Taxonomy" id="707232"/>
    <lineage>
        <taxon>Bacteria</taxon>
        <taxon>Pseudomonadati</taxon>
        <taxon>Pseudomonadota</taxon>
        <taxon>Gammaproteobacteria</taxon>
        <taxon>Moraxellales</taxon>
        <taxon>Moraxellaceae</taxon>
        <taxon>Acinetobacter</taxon>
    </lineage>
</organism>
<name>D4XRJ7_ACIHA</name>